<dbReference type="Proteomes" id="UP000281553">
    <property type="component" value="Unassembled WGS sequence"/>
</dbReference>
<sequence>MVPPAGEAITVSPAPTDGNPTVVLRGTQLLNRSFSADDLQPPSENDKNLIESTVTASKDRLNKGIEQMATSVGEKVGIDL</sequence>
<accession>A0A3P7NNN7</accession>
<protein>
    <submittedName>
        <fullName evidence="2">Uncharacterized protein</fullName>
    </submittedName>
</protein>
<evidence type="ECO:0000256" key="1">
    <source>
        <dbReference type="SAM" id="MobiDB-lite"/>
    </source>
</evidence>
<keyword evidence="3" id="KW-1185">Reference proteome</keyword>
<dbReference type="AlphaFoldDB" id="A0A3P7NNN7"/>
<feature type="region of interest" description="Disordered" evidence="1">
    <location>
        <begin position="1"/>
        <end position="22"/>
    </location>
</feature>
<gene>
    <name evidence="2" type="ORF">DILT_LOCUS15950</name>
</gene>
<proteinExistence type="predicted"/>
<evidence type="ECO:0000313" key="3">
    <source>
        <dbReference type="Proteomes" id="UP000281553"/>
    </source>
</evidence>
<evidence type="ECO:0000313" key="2">
    <source>
        <dbReference type="EMBL" id="VDN32311.1"/>
    </source>
</evidence>
<dbReference type="EMBL" id="UYRU01081974">
    <property type="protein sequence ID" value="VDN32311.1"/>
    <property type="molecule type" value="Genomic_DNA"/>
</dbReference>
<dbReference type="OrthoDB" id="6288922at2759"/>
<name>A0A3P7NNN7_DIBLA</name>
<organism evidence="2 3">
    <name type="scientific">Dibothriocephalus latus</name>
    <name type="common">Fish tapeworm</name>
    <name type="synonym">Diphyllobothrium latum</name>
    <dbReference type="NCBI Taxonomy" id="60516"/>
    <lineage>
        <taxon>Eukaryota</taxon>
        <taxon>Metazoa</taxon>
        <taxon>Spiralia</taxon>
        <taxon>Lophotrochozoa</taxon>
        <taxon>Platyhelminthes</taxon>
        <taxon>Cestoda</taxon>
        <taxon>Eucestoda</taxon>
        <taxon>Diphyllobothriidea</taxon>
        <taxon>Diphyllobothriidae</taxon>
        <taxon>Dibothriocephalus</taxon>
    </lineage>
</organism>
<reference evidence="2 3" key="1">
    <citation type="submission" date="2018-11" db="EMBL/GenBank/DDBJ databases">
        <authorList>
            <consortium name="Pathogen Informatics"/>
        </authorList>
    </citation>
    <scope>NUCLEOTIDE SEQUENCE [LARGE SCALE GENOMIC DNA]</scope>
</reference>